<keyword evidence="2" id="KW-1185">Reference proteome</keyword>
<evidence type="ECO:0000313" key="1">
    <source>
        <dbReference type="EMBL" id="MFL9833383.1"/>
    </source>
</evidence>
<sequence length="268" mass="31209">MKPILLIAFTIMSVLIFGQNKVIFPTLQYTSISSMNIELPYIKWYGKYLLVYGSNHTLNFNDPQVKQIDSLIVAYKPTVVLYEGDGIATTKTKKETVETYFEMGLAKYIADSLNIKTINIEPNTQDKFKYLKKKYKPEDILIATLGLQITMMQYNNEDFESLYPTMISDIEKEGLKLTKKQKSLSYFYQLYQKKLNKPFSYENFDSREIQAKYSKTIFNKINQDANSFRDQHIIKLTNELLGKNERVFLIEGGWHAIVCEPAFKLITK</sequence>
<dbReference type="Proteomes" id="UP001629058">
    <property type="component" value="Unassembled WGS sequence"/>
</dbReference>
<evidence type="ECO:0000313" key="2">
    <source>
        <dbReference type="Proteomes" id="UP001629058"/>
    </source>
</evidence>
<protein>
    <recommendedName>
        <fullName evidence="3">TraB family protein</fullName>
    </recommendedName>
</protein>
<dbReference type="RefSeq" id="WP_408088175.1">
    <property type="nucleotide sequence ID" value="NZ_JBELPY010000002.1"/>
</dbReference>
<comment type="caution">
    <text evidence="1">The sequence shown here is derived from an EMBL/GenBank/DDBJ whole genome shotgun (WGS) entry which is preliminary data.</text>
</comment>
<gene>
    <name evidence="1" type="ORF">ABS765_05000</name>
</gene>
<organism evidence="1 2">
    <name type="scientific">Chryseobacterium terrae</name>
    <dbReference type="NCBI Taxonomy" id="3163299"/>
    <lineage>
        <taxon>Bacteria</taxon>
        <taxon>Pseudomonadati</taxon>
        <taxon>Bacteroidota</taxon>
        <taxon>Flavobacteriia</taxon>
        <taxon>Flavobacteriales</taxon>
        <taxon>Weeksellaceae</taxon>
        <taxon>Chryseobacterium group</taxon>
        <taxon>Chryseobacterium</taxon>
    </lineage>
</organism>
<accession>A0ABW8XZR2</accession>
<proteinExistence type="predicted"/>
<dbReference type="EMBL" id="JBELPY010000002">
    <property type="protein sequence ID" value="MFL9833383.1"/>
    <property type="molecule type" value="Genomic_DNA"/>
</dbReference>
<name>A0ABW8XZR2_9FLAO</name>
<evidence type="ECO:0008006" key="3">
    <source>
        <dbReference type="Google" id="ProtNLM"/>
    </source>
</evidence>
<reference evidence="1 2" key="1">
    <citation type="submission" date="2024-06" db="EMBL/GenBank/DDBJ databases">
        <authorList>
            <person name="Kaempfer P."/>
            <person name="Viver T."/>
        </authorList>
    </citation>
    <scope>NUCLEOTIDE SEQUENCE [LARGE SCALE GENOMIC DNA]</scope>
    <source>
        <strain evidence="1 2">ST-37</strain>
    </source>
</reference>